<dbReference type="PANTHER" id="PTHR30634:SF13">
    <property type="entry name" value="PROTEIN YEHF"/>
    <property type="match status" value="1"/>
</dbReference>
<dbReference type="RefSeq" id="WP_002997666.1">
    <property type="nucleotide sequence ID" value="NZ_AOHC02000019.1"/>
</dbReference>
<dbReference type="Proteomes" id="UP000012313">
    <property type="component" value="Unassembled WGS sequence"/>
</dbReference>
<dbReference type="OrthoDB" id="9802472at2"/>
<dbReference type="Gene3D" id="3.30.470.30">
    <property type="entry name" value="DNA ligase/mRNA capping enzyme"/>
    <property type="match status" value="1"/>
</dbReference>
<dbReference type="InterPro" id="IPR008893">
    <property type="entry name" value="WGR_domain"/>
</dbReference>
<dbReference type="GO" id="GO:0003910">
    <property type="term" value="F:DNA ligase (ATP) activity"/>
    <property type="evidence" value="ECO:0007669"/>
    <property type="project" value="InterPro"/>
</dbReference>
<dbReference type="Gene3D" id="2.20.140.10">
    <property type="entry name" value="WGR domain"/>
    <property type="match status" value="2"/>
</dbReference>
<comment type="caution">
    <text evidence="4">The sequence shown here is derived from an EMBL/GenBank/DDBJ whole genome shotgun (WGS) entry which is preliminary data.</text>
</comment>
<dbReference type="GO" id="GO:0005524">
    <property type="term" value="F:ATP binding"/>
    <property type="evidence" value="ECO:0007669"/>
    <property type="project" value="InterPro"/>
</dbReference>
<protein>
    <submittedName>
        <fullName evidence="4">ATP-dependent DNA ligase-like domain protein</fullName>
    </submittedName>
</protein>
<feature type="domain" description="WGR" evidence="3">
    <location>
        <begin position="1"/>
        <end position="78"/>
    </location>
</feature>
<dbReference type="CDD" id="cd07998">
    <property type="entry name" value="WGR_DNA_ligase"/>
    <property type="match status" value="1"/>
</dbReference>
<dbReference type="CDD" id="cd07996">
    <property type="entry name" value="WGR_MMR_like"/>
    <property type="match status" value="1"/>
</dbReference>
<dbReference type="SUPFAM" id="SSF142921">
    <property type="entry name" value="WGR domain-like"/>
    <property type="match status" value="1"/>
</dbReference>
<reference evidence="4" key="1">
    <citation type="submission" date="2013-03" db="EMBL/GenBank/DDBJ databases">
        <authorList>
            <person name="Harkins D.M."/>
            <person name="Durkin A.S."/>
            <person name="Brinkac L.M."/>
            <person name="Haft D.H."/>
            <person name="Selengut J.D."/>
            <person name="Sanka R."/>
            <person name="DePew J."/>
            <person name="Purushe J."/>
            <person name="Hartskeerl R.A."/>
            <person name="Ahmed A."/>
            <person name="van der Linden H."/>
            <person name="Goris M.G.A."/>
            <person name="Vinetz J.M."/>
            <person name="Sutton G.G."/>
            <person name="Nierman W.C."/>
            <person name="Fouts D.E."/>
        </authorList>
    </citation>
    <scope>NUCLEOTIDE SEQUENCE [LARGE SCALE GENOMIC DNA]</scope>
    <source>
        <strain evidence="4">ICFT</strain>
    </source>
</reference>
<dbReference type="Pfam" id="PF01068">
    <property type="entry name" value="DNA_ligase_A_M"/>
    <property type="match status" value="1"/>
</dbReference>
<feature type="domain" description="ATP-dependent DNA ligase family profile" evidence="2">
    <location>
        <begin position="344"/>
        <end position="448"/>
    </location>
</feature>
<evidence type="ECO:0000313" key="5">
    <source>
        <dbReference type="Proteomes" id="UP000012313"/>
    </source>
</evidence>
<feature type="compositionally biased region" description="Basic and acidic residues" evidence="1">
    <location>
        <begin position="73"/>
        <end position="94"/>
    </location>
</feature>
<dbReference type="SMART" id="SM00773">
    <property type="entry name" value="WGR"/>
    <property type="match status" value="2"/>
</dbReference>
<proteinExistence type="predicted"/>
<dbReference type="InterPro" id="IPR050458">
    <property type="entry name" value="LolB"/>
</dbReference>
<feature type="region of interest" description="Disordered" evidence="1">
    <location>
        <begin position="60"/>
        <end position="176"/>
    </location>
</feature>
<accession>N1WIB3</accession>
<feature type="compositionally biased region" description="Basic and acidic residues" evidence="1">
    <location>
        <begin position="114"/>
        <end position="131"/>
    </location>
</feature>
<evidence type="ECO:0000256" key="1">
    <source>
        <dbReference type="SAM" id="MobiDB-lite"/>
    </source>
</evidence>
<dbReference type="GO" id="GO:0006281">
    <property type="term" value="P:DNA repair"/>
    <property type="evidence" value="ECO:0007669"/>
    <property type="project" value="InterPro"/>
</dbReference>
<evidence type="ECO:0000259" key="3">
    <source>
        <dbReference type="PROSITE" id="PS51977"/>
    </source>
</evidence>
<dbReference type="CDD" id="cd06846">
    <property type="entry name" value="Adenylation_DNA_ligase_like"/>
    <property type="match status" value="1"/>
</dbReference>
<dbReference type="PANTHER" id="PTHR30634">
    <property type="entry name" value="OUTER MEMBRANE LOLAB LIPOPROTEIN INSERTION APPARATUS"/>
    <property type="match status" value="1"/>
</dbReference>
<dbReference type="EMBL" id="AOHC02000019">
    <property type="protein sequence ID" value="EMY78700.1"/>
    <property type="molecule type" value="Genomic_DNA"/>
</dbReference>
<dbReference type="InterPro" id="IPR012310">
    <property type="entry name" value="DNA_ligase_ATP-dep_cent"/>
</dbReference>
<dbReference type="InterPro" id="IPR049809">
    <property type="entry name" value="YehF/YfeS-like_WGR"/>
</dbReference>
<evidence type="ECO:0000259" key="2">
    <source>
        <dbReference type="PROSITE" id="PS50160"/>
    </source>
</evidence>
<dbReference type="PROSITE" id="PS50160">
    <property type="entry name" value="DNA_LIGASE_A3"/>
    <property type="match status" value="1"/>
</dbReference>
<feature type="compositionally biased region" description="Polar residues" evidence="1">
    <location>
        <begin position="143"/>
        <end position="166"/>
    </location>
</feature>
<dbReference type="InterPro" id="IPR036930">
    <property type="entry name" value="WGR_dom_sf"/>
</dbReference>
<gene>
    <name evidence="4" type="ORF">LEP1GSC060_0556</name>
</gene>
<sequence>MKHRLTYKDDKSDKFWNIETQEKSFTVTYGKTGTNGQTQTKTFGSEETCVKEARKLLSEKLKKGYIEGVGTNKDSDAPESKNRTSPQEDRKEQNKTAVSETEEKTKSTSQKVLKKAEEETKPSSQKSKDGAKQSVPEIAEVLKQNSKTGTKVTPQNSEAQRQNLEAQPSEPRDTISLYYQGDGSDKVYHVNIDPQENGYVVNFAFGRRGSALQTGTKTSRPVPYEAAQKIMSQLVNSKMAKGYTEGEAGTPYLHTTLEERISGVHCQLLNPVDEEELSFYLENDQYGAQEKLDGNRMMIRKIGGSVEGINRKGLIVAISEIIHDQALDFQEDFILDGETIGDVFYPFDIFSKDGKDIQHLSYLERYALLQTILRNRPPEKGIFRLVELVTSEKNKKTLLQELREKQKEGIVFKDLNAPYKAGRPASKGAQIKFKFYETATVNVETVNLKRSVSMRLYDGDSWVSVGNVTIPPNAEMPEKNDIIEVRYLYAYRGGSLYQPTYLGIRTDADENDCDLKQLKYKSV</sequence>
<dbReference type="PROSITE" id="PS51977">
    <property type="entry name" value="WGR"/>
    <property type="match status" value="1"/>
</dbReference>
<dbReference type="STRING" id="1218598.LEP1GSC060_0556"/>
<organism evidence="4 5">
    <name type="scientific">Leptospira weilii serovar Ranarum str. ICFT</name>
    <dbReference type="NCBI Taxonomy" id="1218598"/>
    <lineage>
        <taxon>Bacteria</taxon>
        <taxon>Pseudomonadati</taxon>
        <taxon>Spirochaetota</taxon>
        <taxon>Spirochaetia</taxon>
        <taxon>Leptospirales</taxon>
        <taxon>Leptospiraceae</taxon>
        <taxon>Leptospira</taxon>
    </lineage>
</organism>
<dbReference type="GO" id="GO:0006310">
    <property type="term" value="P:DNA recombination"/>
    <property type="evidence" value="ECO:0007669"/>
    <property type="project" value="InterPro"/>
</dbReference>
<dbReference type="Pfam" id="PF05406">
    <property type="entry name" value="WGR"/>
    <property type="match status" value="2"/>
</dbReference>
<dbReference type="AlphaFoldDB" id="N1WIB3"/>
<keyword evidence="5" id="KW-1185">Reference proteome</keyword>
<name>N1WIB3_9LEPT</name>
<dbReference type="SUPFAM" id="SSF56091">
    <property type="entry name" value="DNA ligase/mRNA capping enzyme, catalytic domain"/>
    <property type="match status" value="1"/>
</dbReference>
<evidence type="ECO:0000313" key="4">
    <source>
        <dbReference type="EMBL" id="EMY78700.1"/>
    </source>
</evidence>